<gene>
    <name evidence="3" type="ORF">CTI12_AA502100</name>
</gene>
<dbReference type="Pfam" id="PF00454">
    <property type="entry name" value="PI3_PI4_kinase"/>
    <property type="match status" value="1"/>
</dbReference>
<dbReference type="InterPro" id="IPR036940">
    <property type="entry name" value="PI3/4_kinase_cat_sf"/>
</dbReference>
<dbReference type="PROSITE" id="PS50290">
    <property type="entry name" value="PI3_4_KINASE_3"/>
    <property type="match status" value="1"/>
</dbReference>
<accession>A0A2U1LDQ4</accession>
<dbReference type="EMBL" id="PKPP01009955">
    <property type="protein sequence ID" value="PWA47121.1"/>
    <property type="molecule type" value="Genomic_DNA"/>
</dbReference>
<feature type="region of interest" description="Disordered" evidence="1">
    <location>
        <begin position="48"/>
        <end position="90"/>
    </location>
</feature>
<organism evidence="3 4">
    <name type="scientific">Artemisia annua</name>
    <name type="common">Sweet wormwood</name>
    <dbReference type="NCBI Taxonomy" id="35608"/>
    <lineage>
        <taxon>Eukaryota</taxon>
        <taxon>Viridiplantae</taxon>
        <taxon>Streptophyta</taxon>
        <taxon>Embryophyta</taxon>
        <taxon>Tracheophyta</taxon>
        <taxon>Spermatophyta</taxon>
        <taxon>Magnoliopsida</taxon>
        <taxon>eudicotyledons</taxon>
        <taxon>Gunneridae</taxon>
        <taxon>Pentapetalae</taxon>
        <taxon>asterids</taxon>
        <taxon>campanulids</taxon>
        <taxon>Asterales</taxon>
        <taxon>Asteraceae</taxon>
        <taxon>Asteroideae</taxon>
        <taxon>Anthemideae</taxon>
        <taxon>Artemisiinae</taxon>
        <taxon>Artemisia</taxon>
    </lineage>
</organism>
<dbReference type="SMART" id="SM00146">
    <property type="entry name" value="PI3Kc"/>
    <property type="match status" value="1"/>
</dbReference>
<evidence type="ECO:0000313" key="3">
    <source>
        <dbReference type="EMBL" id="PWA47121.1"/>
    </source>
</evidence>
<dbReference type="GO" id="GO:0006974">
    <property type="term" value="P:DNA damage response"/>
    <property type="evidence" value="ECO:0007669"/>
    <property type="project" value="InterPro"/>
</dbReference>
<proteinExistence type="predicted"/>
<dbReference type="STRING" id="35608.A0A2U1LDQ4"/>
<dbReference type="GO" id="GO:0004674">
    <property type="term" value="F:protein serine/threonine kinase activity"/>
    <property type="evidence" value="ECO:0007669"/>
    <property type="project" value="InterPro"/>
</dbReference>
<dbReference type="Gene3D" id="1.10.1070.11">
    <property type="entry name" value="Phosphatidylinositol 3-/4-kinase, catalytic domain"/>
    <property type="match status" value="1"/>
</dbReference>
<feature type="domain" description="PI3K/PI4K catalytic" evidence="2">
    <location>
        <begin position="296"/>
        <end position="564"/>
    </location>
</feature>
<reference evidence="3 4" key="1">
    <citation type="journal article" date="2018" name="Mol. Plant">
        <title>The genome of Artemisia annua provides insight into the evolution of Asteraceae family and artemisinin biosynthesis.</title>
        <authorList>
            <person name="Shen Q."/>
            <person name="Zhang L."/>
            <person name="Liao Z."/>
            <person name="Wang S."/>
            <person name="Yan T."/>
            <person name="Shi P."/>
            <person name="Liu M."/>
            <person name="Fu X."/>
            <person name="Pan Q."/>
            <person name="Wang Y."/>
            <person name="Lv Z."/>
            <person name="Lu X."/>
            <person name="Zhang F."/>
            <person name="Jiang W."/>
            <person name="Ma Y."/>
            <person name="Chen M."/>
            <person name="Hao X."/>
            <person name="Li L."/>
            <person name="Tang Y."/>
            <person name="Lv G."/>
            <person name="Zhou Y."/>
            <person name="Sun X."/>
            <person name="Brodelius P.E."/>
            <person name="Rose J.K.C."/>
            <person name="Tang K."/>
        </authorList>
    </citation>
    <scope>NUCLEOTIDE SEQUENCE [LARGE SCALE GENOMIC DNA]</scope>
    <source>
        <strain evidence="4">cv. Huhao1</strain>
        <tissue evidence="3">Leaf</tissue>
    </source>
</reference>
<dbReference type="Proteomes" id="UP000245207">
    <property type="component" value="Unassembled WGS sequence"/>
</dbReference>
<sequence length="575" mass="65877">MLDPAFGFVSTRFPPEWEKKELENYIAKDVYKGNASGPTKKAVKKVIKRAEKNAQRAPDVPQSLSPPPATDARRKSELISKDGRGGRRPRSLLSQVGQVLWWVRPVEPMVWLVKRMWLTLIDQVLMARLVVLGQKDLKIKWIKQVRTHPEFLKGFKKARTAQRSASKKAVKKVIKRAEKNAQRAPDVPKSLSPPPATDARRKSELISKVIMKKCHSILCHVAAKESNKVLSALVGRKFNSEYKDLRVIFESESTRPLDLQTIESRFLHGTYGDSHKRGPECWRKFSDCDGFLGRRNPGSSRRTQGENFPLFEKVLTATDTGKSIWLVLPKNCAEVLWWVRPVERMVWLVKRMWLTLIDQVLMARLVVLGQKDLKIKWIKQVRTHPQFLKGFKKARTAQRSASKETNKRKAFQEVCDNFRFVACKIVGYIVGLGDRHSMNILIDQATTEVVHIDLGVAFEQGLMLKTPERVPFRLTRDIINGMGVTGVEGVFRRCCEENLSVMRTNKEALLTIIEVFIHDPLYKWALSPLKALEHQKDRESYTQMCNEIREPSIKIPMLYFQVICSGSLNSRSSLI</sequence>
<keyword evidence="4" id="KW-1185">Reference proteome</keyword>
<dbReference type="SUPFAM" id="SSF56112">
    <property type="entry name" value="Protein kinase-like (PK-like)"/>
    <property type="match status" value="1"/>
</dbReference>
<evidence type="ECO:0000256" key="1">
    <source>
        <dbReference type="SAM" id="MobiDB-lite"/>
    </source>
</evidence>
<dbReference type="OrthoDB" id="381190at2759"/>
<feature type="compositionally biased region" description="Basic and acidic residues" evidence="1">
    <location>
        <begin position="71"/>
        <end position="85"/>
    </location>
</feature>
<protein>
    <recommendedName>
        <fullName evidence="2">PI3K/PI4K catalytic domain-containing protein</fullName>
    </recommendedName>
</protein>
<dbReference type="AlphaFoldDB" id="A0A2U1LDQ4"/>
<evidence type="ECO:0000259" key="2">
    <source>
        <dbReference type="PROSITE" id="PS50290"/>
    </source>
</evidence>
<dbReference type="PANTHER" id="PTHR37079:SF4">
    <property type="entry name" value="SERINE_THREONINE-PROTEIN KINASE ATM"/>
    <property type="match status" value="1"/>
</dbReference>
<comment type="caution">
    <text evidence="3">The sequence shown here is derived from an EMBL/GenBank/DDBJ whole genome shotgun (WGS) entry which is preliminary data.</text>
</comment>
<name>A0A2U1LDQ4_ARTAN</name>
<dbReference type="InterPro" id="IPR011009">
    <property type="entry name" value="Kinase-like_dom_sf"/>
</dbReference>
<dbReference type="InterPro" id="IPR038980">
    <property type="entry name" value="ATM_plant"/>
</dbReference>
<dbReference type="InterPro" id="IPR000403">
    <property type="entry name" value="PI3/4_kinase_cat_dom"/>
</dbReference>
<dbReference type="PANTHER" id="PTHR37079">
    <property type="entry name" value="SERINE/THREONINE-PROTEIN KINASE ATM"/>
    <property type="match status" value="1"/>
</dbReference>
<evidence type="ECO:0000313" key="4">
    <source>
        <dbReference type="Proteomes" id="UP000245207"/>
    </source>
</evidence>
<feature type="region of interest" description="Disordered" evidence="1">
    <location>
        <begin position="177"/>
        <end position="200"/>
    </location>
</feature>